<proteinExistence type="predicted"/>
<organism evidence="1 2">
    <name type="scientific">Microcella frigidaquae</name>
    <dbReference type="NCBI Taxonomy" id="424758"/>
    <lineage>
        <taxon>Bacteria</taxon>
        <taxon>Bacillati</taxon>
        <taxon>Actinomycetota</taxon>
        <taxon>Actinomycetes</taxon>
        <taxon>Micrococcales</taxon>
        <taxon>Microbacteriaceae</taxon>
        <taxon>Microcella</taxon>
    </lineage>
</organism>
<dbReference type="Proteomes" id="UP000552883">
    <property type="component" value="Unassembled WGS sequence"/>
</dbReference>
<evidence type="ECO:0000313" key="1">
    <source>
        <dbReference type="EMBL" id="MBB5617820.1"/>
    </source>
</evidence>
<sequence length="33" mass="3422">MTVTANLLTAREAVETAGMMMPASADACCRMCA</sequence>
<comment type="caution">
    <text evidence="1">The sequence shown here is derived from an EMBL/GenBank/DDBJ whole genome shotgun (WGS) entry which is preliminary data.</text>
</comment>
<protein>
    <submittedName>
        <fullName evidence="1">Uncharacterized protein</fullName>
    </submittedName>
</protein>
<evidence type="ECO:0000313" key="2">
    <source>
        <dbReference type="Proteomes" id="UP000552883"/>
    </source>
</evidence>
<dbReference type="AlphaFoldDB" id="A0A840X5Z5"/>
<name>A0A840X5Z5_9MICO</name>
<dbReference type="EMBL" id="JACHBS010000001">
    <property type="protein sequence ID" value="MBB5617820.1"/>
    <property type="molecule type" value="Genomic_DNA"/>
</dbReference>
<gene>
    <name evidence="1" type="ORF">BJ959_001316</name>
</gene>
<keyword evidence="2" id="KW-1185">Reference proteome</keyword>
<accession>A0A840X5Z5</accession>
<reference evidence="1 2" key="1">
    <citation type="submission" date="2020-08" db="EMBL/GenBank/DDBJ databases">
        <title>Sequencing the genomes of 1000 actinobacteria strains.</title>
        <authorList>
            <person name="Klenk H.-P."/>
        </authorList>
    </citation>
    <scope>NUCLEOTIDE SEQUENCE [LARGE SCALE GENOMIC DNA]</scope>
    <source>
        <strain evidence="1 2">DSM 23889</strain>
    </source>
</reference>